<protein>
    <recommendedName>
        <fullName evidence="2">histidine kinase</fullName>
        <ecNumber evidence="2">2.7.13.3</ecNumber>
    </recommendedName>
</protein>
<evidence type="ECO:0000256" key="3">
    <source>
        <dbReference type="ARBA" id="ARBA00022553"/>
    </source>
</evidence>
<dbReference type="InterPro" id="IPR011009">
    <property type="entry name" value="Kinase-like_dom_sf"/>
</dbReference>
<dbReference type="RefSeq" id="WP_172186518.1">
    <property type="nucleotide sequence ID" value="NZ_CAWPPK010000124.1"/>
</dbReference>
<feature type="coiled-coil region" evidence="6">
    <location>
        <begin position="1505"/>
        <end position="1589"/>
    </location>
</feature>
<dbReference type="InterPro" id="IPR003594">
    <property type="entry name" value="HATPase_dom"/>
</dbReference>
<dbReference type="SUPFAM" id="SSF52540">
    <property type="entry name" value="P-loop containing nucleoside triphosphate hydrolases"/>
    <property type="match status" value="1"/>
</dbReference>
<dbReference type="PROSITE" id="PS00108">
    <property type="entry name" value="PROTEIN_KINASE_ST"/>
    <property type="match status" value="1"/>
</dbReference>
<dbReference type="EMBL" id="SRRZ01000021">
    <property type="protein sequence ID" value="NQE33850.1"/>
    <property type="molecule type" value="Genomic_DNA"/>
</dbReference>
<dbReference type="InterPro" id="IPR036890">
    <property type="entry name" value="HATPase_C_sf"/>
</dbReference>
<dbReference type="SUPFAM" id="SSF56112">
    <property type="entry name" value="Protein kinase-like (PK-like)"/>
    <property type="match status" value="1"/>
</dbReference>
<dbReference type="EC" id="2.7.13.3" evidence="2"/>
<dbReference type="SUPFAM" id="SSF47384">
    <property type="entry name" value="Homodimeric domain of signal transducing histidine kinase"/>
    <property type="match status" value="1"/>
</dbReference>
<keyword evidence="10" id="KW-1185">Reference proteome</keyword>
<evidence type="ECO:0000259" key="7">
    <source>
        <dbReference type="PROSITE" id="PS50011"/>
    </source>
</evidence>
<feature type="domain" description="Protein kinase" evidence="7">
    <location>
        <begin position="9"/>
        <end position="276"/>
    </location>
</feature>
<dbReference type="Gene3D" id="1.10.510.10">
    <property type="entry name" value="Transferase(Phosphotransferase) domain 1"/>
    <property type="match status" value="1"/>
</dbReference>
<dbReference type="GO" id="GO:0004674">
    <property type="term" value="F:protein serine/threonine kinase activity"/>
    <property type="evidence" value="ECO:0007669"/>
    <property type="project" value="UniProtKB-EC"/>
</dbReference>
<evidence type="ECO:0000313" key="9">
    <source>
        <dbReference type="EMBL" id="NQE33850.1"/>
    </source>
</evidence>
<sequence length="1902" mass="212792">MKTTLPGYKLLSLPLHEGVNTVIYRGVRESEPTQVIIKTLKAEYPTIEEIARLRHEYKILKTLDIAGIVKAYSLEKHNNGLALILEDFGGDSLKNLIAAKHLEISEFLSLAIHLAETLAQLHENKIIHKDIKPHNIIINPKTGQIKIIDFSIATHLERENQILSSPNLLEGTLTYMSPEQTGRMNRSIDYRTDFYSLGVTFYEILTGKLPHQATDILELIHCHIAKRPVPPHQQIGEIPEAISDIVMKLLAKTAEDRYQSALGLKADLEICRHQMQTKGKIDNFPIGKRDKFGQFLIPQKLYGREQEVATLMAAFERVSGGTSEMMLVSGYSGIGKSSLVNEVQKPILRQRGYVISGKFDQLKRNIPYASLIQAFQGLMGHLLTESSEKLAIWKEQLLEALGSNGQVIVDVIPEVELIVGPQGAVPQLGPSESQNRFNRVFKEFIHVFTKPSHPLVVFLDDLQWADSASLKLIHLLICDPDSKYLLLMGAYRDNEVSPTHPLMLTLEEIQKNGAVVNNITLRPLDIGNVSLLVADTLNESSAPRNRVSELSELLFNKTQGNPFFLTQMFATLHQEKLLTFEFSAGCWQWSLNQIQAVGITDYNVVELIARNIQKLPEETQDVLKLAACIGDKFNLDVLAIVNEKSQSETATDLWEALQAGLVLPLSEAYKIPLVFTSDEMSMIAEERIAPDSPLLSCSPAAFPDSHYAPIAYKFLHDRVQQAAYSLIPESQKQQTHLKIGELLLEHTSAEEIEKNIFEIVNQLNVGVEFITEQEEKYKLAQLNLIAGRKAKAATAYEAAVTLLKVGLELLAENSWQSHYDLTLTLYVEAVEAEYLNTNYERSAALAEVVLQQASTLLEKVKVYELQIQFYMAQNQMLKAIDTGLQVLDLLGISLSNDEGNGGFLVELPDIADLDNIPEMTDPYKIAALSILTSLLSPAITANPAILLPLAVTSVKICMEYGHSPIAALVYAFYSVMLCSAIGDIDAGYQSGNLALKLLNKFNANSLKCKVNEFFYGLVIHWKEPAKKALVPLLSAFQSGLETGDIEYAGYCVTVYCASIFLTGEGLDIVEEKQEQYLDLALKLKQDYSIYYIQIFHQLTLNLQNESETKCQLIGKSFNETQILPVFIETNNRTLLFITYLAKTILLYLFKEPKNAVANASLAAEHVFSVFGMVVSAPHNFYYSLALLAVYPQASHAEQQQYISLVEANQETMQKWAFHAPSNFQHKYELVEAEKARVLGKIGKAMEYYDASILGAREQGYIQEEALANERAAEFYFSRGREKIAEIYLTDAYYGYIRWGAKAKVKDLSEEYPEFFSRILTAEVSSLDVSRTTTSTNTGSFAALDFASVMKSSQAISGEIVLESLLSKLLKIAIENAGAEKSYFILEKDGQLVVEGTATIDNDEVVVLQSTPIENTHKLPFSLLNYVARTQKNVVLNDATQEGLFTRDSYIVNAQPKSILCMPLVHKGKLIGLLYLENNLTRSAFTPDRLEVLTVLCSQAAISLENARLYANLSEATDNLKQANEQLEDYSRTLEHKVQERTQELKEKNLLLSQEIRDRVQIEQALRLSEAQLKKQAEQLELSFQELKRTQTQLIQTEKMSSLGHMVAGVAHEINNPINFIYGNLTHVRTYSEDILGLVKLYQEQYPHPTAAIVEDIEAIELEFLMEDLPKVLDSMKVGADRIREIVLSLRNFSRLDEAEMKEVDIHEGIDNTLLILQHRLQAKLDQPAIQIIKEYGPLPLVECYAGQLNQVFVNLLANAIDTLHDQRGPRTIAIRTSVVYGEGEKSPISNPPLAESSTVSSVEVDSHNLAPTRKAPQFVVIRICDNGPGMTEEVNRRLFDPFFTTKPVGKGTGLGLSISYQIVVEKHRGQLKCVSHPGQGAEFIIQIPIRQDSQKLALQSQT</sequence>
<evidence type="ECO:0000256" key="2">
    <source>
        <dbReference type="ARBA" id="ARBA00012438"/>
    </source>
</evidence>
<evidence type="ECO:0000256" key="4">
    <source>
        <dbReference type="ARBA" id="ARBA00022777"/>
    </source>
</evidence>
<dbReference type="Gene3D" id="1.10.287.130">
    <property type="match status" value="1"/>
</dbReference>
<dbReference type="InterPro" id="IPR041664">
    <property type="entry name" value="AAA_16"/>
</dbReference>
<dbReference type="SMART" id="SM00388">
    <property type="entry name" value="HisKA"/>
    <property type="match status" value="1"/>
</dbReference>
<dbReference type="Pfam" id="PF13191">
    <property type="entry name" value="AAA_16"/>
    <property type="match status" value="1"/>
</dbReference>
<evidence type="ECO:0000313" key="10">
    <source>
        <dbReference type="Proteomes" id="UP000702425"/>
    </source>
</evidence>
<organism evidence="9 10">
    <name type="scientific">Microcoleus asticus IPMA8</name>
    <dbReference type="NCBI Taxonomy" id="2563858"/>
    <lineage>
        <taxon>Bacteria</taxon>
        <taxon>Bacillati</taxon>
        <taxon>Cyanobacteriota</taxon>
        <taxon>Cyanophyceae</taxon>
        <taxon>Oscillatoriophycideae</taxon>
        <taxon>Oscillatoriales</taxon>
        <taxon>Microcoleaceae</taxon>
        <taxon>Microcoleus</taxon>
        <taxon>Microcoleus asticus</taxon>
    </lineage>
</organism>
<dbReference type="PROSITE" id="PS50011">
    <property type="entry name" value="PROTEIN_KINASE_DOM"/>
    <property type="match status" value="1"/>
</dbReference>
<keyword evidence="6" id="KW-0175">Coiled coil</keyword>
<dbReference type="InterPro" id="IPR029016">
    <property type="entry name" value="GAF-like_dom_sf"/>
</dbReference>
<dbReference type="InterPro" id="IPR000719">
    <property type="entry name" value="Prot_kinase_dom"/>
</dbReference>
<evidence type="ECO:0000256" key="5">
    <source>
        <dbReference type="ARBA" id="ARBA00023012"/>
    </source>
</evidence>
<dbReference type="SUPFAM" id="SSF55874">
    <property type="entry name" value="ATPase domain of HSP90 chaperone/DNA topoisomerase II/histidine kinase"/>
    <property type="match status" value="1"/>
</dbReference>
<dbReference type="Gene3D" id="3.30.450.40">
    <property type="match status" value="1"/>
</dbReference>
<evidence type="ECO:0000256" key="6">
    <source>
        <dbReference type="SAM" id="Coils"/>
    </source>
</evidence>
<dbReference type="Gene3D" id="3.40.50.300">
    <property type="entry name" value="P-loop containing nucleotide triphosphate hydrolases"/>
    <property type="match status" value="1"/>
</dbReference>
<dbReference type="PRINTS" id="PR00344">
    <property type="entry name" value="BCTRLSENSOR"/>
</dbReference>
<dbReference type="CDD" id="cd00082">
    <property type="entry name" value="HisKA"/>
    <property type="match status" value="1"/>
</dbReference>
<dbReference type="PROSITE" id="PS50109">
    <property type="entry name" value="HIS_KIN"/>
    <property type="match status" value="1"/>
</dbReference>
<dbReference type="InterPro" id="IPR005467">
    <property type="entry name" value="His_kinase_dom"/>
</dbReference>
<keyword evidence="3" id="KW-0597">Phosphoprotein</keyword>
<dbReference type="CDD" id="cd14014">
    <property type="entry name" value="STKc_PknB_like"/>
    <property type="match status" value="1"/>
</dbReference>
<dbReference type="Pfam" id="PF02518">
    <property type="entry name" value="HATPase_c"/>
    <property type="match status" value="1"/>
</dbReference>
<dbReference type="InterPro" id="IPR053159">
    <property type="entry name" value="Hybrid_Histidine_Kinase"/>
</dbReference>
<dbReference type="SUPFAM" id="SSF55781">
    <property type="entry name" value="GAF domain-like"/>
    <property type="match status" value="1"/>
</dbReference>
<dbReference type="Proteomes" id="UP000702425">
    <property type="component" value="Unassembled WGS sequence"/>
</dbReference>
<accession>A0ABX2CTZ0</accession>
<keyword evidence="9" id="KW-0808">Transferase</keyword>
<evidence type="ECO:0000256" key="1">
    <source>
        <dbReference type="ARBA" id="ARBA00000085"/>
    </source>
</evidence>
<dbReference type="Gene3D" id="3.30.565.10">
    <property type="entry name" value="Histidine kinase-like ATPase, C-terminal domain"/>
    <property type="match status" value="1"/>
</dbReference>
<dbReference type="InterPro" id="IPR003661">
    <property type="entry name" value="HisK_dim/P_dom"/>
</dbReference>
<dbReference type="Gene3D" id="3.30.200.20">
    <property type="entry name" value="Phosphorylase Kinase, domain 1"/>
    <property type="match status" value="1"/>
</dbReference>
<proteinExistence type="predicted"/>
<dbReference type="PANTHER" id="PTHR43642:SF1">
    <property type="entry name" value="HYBRID SIGNAL TRANSDUCTION HISTIDINE KINASE G"/>
    <property type="match status" value="1"/>
</dbReference>
<comment type="caution">
    <text evidence="9">The sequence shown here is derived from an EMBL/GenBank/DDBJ whole genome shotgun (WGS) entry which is preliminary data.</text>
</comment>
<feature type="domain" description="Histidine kinase" evidence="8">
    <location>
        <begin position="1608"/>
        <end position="1891"/>
    </location>
</feature>
<dbReference type="InterPro" id="IPR036097">
    <property type="entry name" value="HisK_dim/P_sf"/>
</dbReference>
<dbReference type="InterPro" id="IPR008271">
    <property type="entry name" value="Ser/Thr_kinase_AS"/>
</dbReference>
<dbReference type="SMART" id="SM00065">
    <property type="entry name" value="GAF"/>
    <property type="match status" value="1"/>
</dbReference>
<name>A0ABX2CTZ0_9CYAN</name>
<dbReference type="SMART" id="SM00220">
    <property type="entry name" value="S_TKc"/>
    <property type="match status" value="1"/>
</dbReference>
<comment type="catalytic activity">
    <reaction evidence="1">
        <text>ATP + protein L-histidine = ADP + protein N-phospho-L-histidine.</text>
        <dbReference type="EC" id="2.7.13.3"/>
    </reaction>
</comment>
<dbReference type="InterPro" id="IPR004358">
    <property type="entry name" value="Sig_transdc_His_kin-like_C"/>
</dbReference>
<dbReference type="Pfam" id="PF00069">
    <property type="entry name" value="Pkinase"/>
    <property type="match status" value="1"/>
</dbReference>
<keyword evidence="5" id="KW-0902">Two-component regulatory system</keyword>
<reference evidence="9 10" key="1">
    <citation type="journal article" date="2020" name="Sci. Rep.">
        <title>A novel cyanobacterial geosmin producer, revising GeoA distribution and dispersion patterns in Bacteria.</title>
        <authorList>
            <person name="Churro C."/>
            <person name="Semedo-Aguiar A.P."/>
            <person name="Silva A.D."/>
            <person name="Pereira-Leal J.B."/>
            <person name="Leite R.B."/>
        </authorList>
    </citation>
    <scope>NUCLEOTIDE SEQUENCE [LARGE SCALE GENOMIC DNA]</scope>
    <source>
        <strain evidence="9 10">IPMA8</strain>
    </source>
</reference>
<dbReference type="InterPro" id="IPR003018">
    <property type="entry name" value="GAF"/>
</dbReference>
<dbReference type="SMART" id="SM00387">
    <property type="entry name" value="HATPase_c"/>
    <property type="match status" value="1"/>
</dbReference>
<gene>
    <name evidence="9" type="primary">prkC_7</name>
    <name evidence="9" type="ORF">E5S67_01571</name>
</gene>
<dbReference type="PANTHER" id="PTHR43642">
    <property type="entry name" value="HYBRID SIGNAL TRANSDUCTION HISTIDINE KINASE G"/>
    <property type="match status" value="1"/>
</dbReference>
<keyword evidence="4 9" id="KW-0418">Kinase</keyword>
<dbReference type="Pfam" id="PF01590">
    <property type="entry name" value="GAF"/>
    <property type="match status" value="1"/>
</dbReference>
<evidence type="ECO:0000259" key="8">
    <source>
        <dbReference type="PROSITE" id="PS50109"/>
    </source>
</evidence>
<dbReference type="InterPro" id="IPR027417">
    <property type="entry name" value="P-loop_NTPase"/>
</dbReference>